<reference evidence="11" key="1">
    <citation type="submission" date="2023-06" db="EMBL/GenBank/DDBJ databases">
        <title>Genome-scale phylogeny and comparative genomics of the fungal order Sordariales.</title>
        <authorList>
            <consortium name="Lawrence Berkeley National Laboratory"/>
            <person name="Hensen N."/>
            <person name="Bonometti L."/>
            <person name="Westerberg I."/>
            <person name="Brannstrom I.O."/>
            <person name="Guillou S."/>
            <person name="Cros-Aarteil S."/>
            <person name="Calhoun S."/>
            <person name="Haridas S."/>
            <person name="Kuo A."/>
            <person name="Mondo S."/>
            <person name="Pangilinan J."/>
            <person name="Riley R."/>
            <person name="Labutti K."/>
            <person name="Andreopoulos B."/>
            <person name="Lipzen A."/>
            <person name="Chen C."/>
            <person name="Yanf M."/>
            <person name="Daum C."/>
            <person name="Ng V."/>
            <person name="Clum A."/>
            <person name="Steindorff A."/>
            <person name="Ohm R."/>
            <person name="Martin F."/>
            <person name="Silar P."/>
            <person name="Natvig D."/>
            <person name="Lalanne C."/>
            <person name="Gautier V."/>
            <person name="Ament-Velasquez S.L."/>
            <person name="Kruys A."/>
            <person name="Hutchinson M.I."/>
            <person name="Powell A.J."/>
            <person name="Barry K."/>
            <person name="Miller A.N."/>
            <person name="Grigoriev I.V."/>
            <person name="Debuchy R."/>
            <person name="Gladieux P."/>
            <person name="Thoren M.H."/>
            <person name="Johannesson H."/>
        </authorList>
    </citation>
    <scope>NUCLEOTIDE SEQUENCE</scope>
    <source>
        <strain evidence="11">SMH2532-1</strain>
    </source>
</reference>
<keyword evidence="5" id="KW-0511">Multifunctional enzyme</keyword>
<keyword evidence="4" id="KW-0560">Oxidoreductase</keyword>
<feature type="compositionally biased region" description="Polar residues" evidence="7">
    <location>
        <begin position="24"/>
        <end position="43"/>
    </location>
</feature>
<evidence type="ECO:0000256" key="7">
    <source>
        <dbReference type="SAM" id="MobiDB-lite"/>
    </source>
</evidence>
<dbReference type="InterPro" id="IPR020807">
    <property type="entry name" value="PKS_DH"/>
</dbReference>
<dbReference type="GO" id="GO:0031177">
    <property type="term" value="F:phosphopantetheine binding"/>
    <property type="evidence" value="ECO:0007669"/>
    <property type="project" value="InterPro"/>
</dbReference>
<dbReference type="SUPFAM" id="SSF52151">
    <property type="entry name" value="FabD/lysophospholipase-like"/>
    <property type="match status" value="1"/>
</dbReference>
<dbReference type="Pfam" id="PF08240">
    <property type="entry name" value="ADH_N"/>
    <property type="match status" value="1"/>
</dbReference>
<dbReference type="GO" id="GO:0004312">
    <property type="term" value="F:fatty acid synthase activity"/>
    <property type="evidence" value="ECO:0007669"/>
    <property type="project" value="TreeGrafter"/>
</dbReference>
<dbReference type="InterPro" id="IPR018201">
    <property type="entry name" value="Ketoacyl_synth_AS"/>
</dbReference>
<dbReference type="Proteomes" id="UP001174936">
    <property type="component" value="Unassembled WGS sequence"/>
</dbReference>
<dbReference type="GO" id="GO:0008270">
    <property type="term" value="F:zinc ion binding"/>
    <property type="evidence" value="ECO:0007669"/>
    <property type="project" value="InterPro"/>
</dbReference>
<evidence type="ECO:0000259" key="9">
    <source>
        <dbReference type="PROSITE" id="PS52004"/>
    </source>
</evidence>
<dbReference type="PROSITE" id="PS01162">
    <property type="entry name" value="QOR_ZETA_CRYSTAL"/>
    <property type="match status" value="1"/>
</dbReference>
<dbReference type="SUPFAM" id="SSF50129">
    <property type="entry name" value="GroES-like"/>
    <property type="match status" value="1"/>
</dbReference>
<keyword evidence="12" id="KW-1185">Reference proteome</keyword>
<dbReference type="InterPro" id="IPR016039">
    <property type="entry name" value="Thiolase-like"/>
</dbReference>
<dbReference type="PROSITE" id="PS52019">
    <property type="entry name" value="PKS_MFAS_DH"/>
    <property type="match status" value="1"/>
</dbReference>
<dbReference type="Pfam" id="PF14765">
    <property type="entry name" value="PS-DH"/>
    <property type="match status" value="1"/>
</dbReference>
<keyword evidence="3" id="KW-0808">Transferase</keyword>
<comment type="caution">
    <text evidence="11">The sequence shown here is derived from an EMBL/GenBank/DDBJ whole genome shotgun (WGS) entry which is preliminary data.</text>
</comment>
<dbReference type="InterPro" id="IPR049551">
    <property type="entry name" value="PKS_DH_C"/>
</dbReference>
<dbReference type="InterPro" id="IPR020806">
    <property type="entry name" value="PKS_PP-bd"/>
</dbReference>
<dbReference type="GO" id="GO:0044550">
    <property type="term" value="P:secondary metabolite biosynthetic process"/>
    <property type="evidence" value="ECO:0007669"/>
    <property type="project" value="TreeGrafter"/>
</dbReference>
<dbReference type="Gene3D" id="3.40.366.10">
    <property type="entry name" value="Malonyl-Coenzyme A Acyl Carrier Protein, domain 2"/>
    <property type="match status" value="1"/>
</dbReference>
<dbReference type="Gene3D" id="1.10.1200.10">
    <property type="entry name" value="ACP-like"/>
    <property type="match status" value="1"/>
</dbReference>
<proteinExistence type="predicted"/>
<dbReference type="PROSITE" id="PS00606">
    <property type="entry name" value="KS3_1"/>
    <property type="match status" value="1"/>
</dbReference>
<dbReference type="InterPro" id="IPR036736">
    <property type="entry name" value="ACP-like_sf"/>
</dbReference>
<evidence type="ECO:0000259" key="10">
    <source>
        <dbReference type="PROSITE" id="PS52019"/>
    </source>
</evidence>
<dbReference type="InterPro" id="IPR050091">
    <property type="entry name" value="PKS_NRPS_Biosynth_Enz"/>
</dbReference>
<dbReference type="SMART" id="SM00827">
    <property type="entry name" value="PKS_AT"/>
    <property type="match status" value="1"/>
</dbReference>
<feature type="region of interest" description="Disordered" evidence="7">
    <location>
        <begin position="1"/>
        <end position="57"/>
    </location>
</feature>
<dbReference type="GO" id="GO:0006633">
    <property type="term" value="P:fatty acid biosynthetic process"/>
    <property type="evidence" value="ECO:0007669"/>
    <property type="project" value="InterPro"/>
</dbReference>
<dbReference type="SMART" id="SM00825">
    <property type="entry name" value="PKS_KS"/>
    <property type="match status" value="1"/>
</dbReference>
<dbReference type="InterPro" id="IPR002364">
    <property type="entry name" value="Quin_OxRdtase/zeta-crystal_CS"/>
</dbReference>
<dbReference type="SUPFAM" id="SSF53901">
    <property type="entry name" value="Thiolase-like"/>
    <property type="match status" value="1"/>
</dbReference>
<evidence type="ECO:0000256" key="6">
    <source>
        <dbReference type="PROSITE-ProRule" id="PRU01363"/>
    </source>
</evidence>
<evidence type="ECO:0000256" key="3">
    <source>
        <dbReference type="ARBA" id="ARBA00022679"/>
    </source>
</evidence>
<dbReference type="InterPro" id="IPR016035">
    <property type="entry name" value="Acyl_Trfase/lysoPLipase"/>
</dbReference>
<dbReference type="InterPro" id="IPR032821">
    <property type="entry name" value="PKS_assoc"/>
</dbReference>
<dbReference type="InterPro" id="IPR042104">
    <property type="entry name" value="PKS_dehydratase_sf"/>
</dbReference>
<evidence type="ECO:0000256" key="2">
    <source>
        <dbReference type="ARBA" id="ARBA00022553"/>
    </source>
</evidence>
<dbReference type="InterPro" id="IPR014030">
    <property type="entry name" value="Ketoacyl_synth_N"/>
</dbReference>
<dbReference type="PANTHER" id="PTHR43775:SF18">
    <property type="entry name" value="ENZYME, PUTATIVE (JCVI)-RELATED"/>
    <property type="match status" value="1"/>
</dbReference>
<dbReference type="Pfam" id="PF02801">
    <property type="entry name" value="Ketoacyl-synt_C"/>
    <property type="match status" value="1"/>
</dbReference>
<name>A0AA40CJL0_9PEZI</name>
<dbReference type="PROSITE" id="PS50075">
    <property type="entry name" value="CARRIER"/>
    <property type="match status" value="1"/>
</dbReference>
<dbReference type="InterPro" id="IPR001227">
    <property type="entry name" value="Ac_transferase_dom_sf"/>
</dbReference>
<dbReference type="GO" id="GO:0016491">
    <property type="term" value="F:oxidoreductase activity"/>
    <property type="evidence" value="ECO:0007669"/>
    <property type="project" value="UniProtKB-KW"/>
</dbReference>
<dbReference type="Pfam" id="PF08659">
    <property type="entry name" value="KR"/>
    <property type="match status" value="1"/>
</dbReference>
<evidence type="ECO:0000313" key="11">
    <source>
        <dbReference type="EMBL" id="KAK0639938.1"/>
    </source>
</evidence>
<dbReference type="SMART" id="SM00826">
    <property type="entry name" value="PKS_DH"/>
    <property type="match status" value="1"/>
</dbReference>
<dbReference type="InterPro" id="IPR014031">
    <property type="entry name" value="Ketoacyl_synth_C"/>
</dbReference>
<dbReference type="Pfam" id="PF21089">
    <property type="entry name" value="PKS_DH_N"/>
    <property type="match status" value="1"/>
</dbReference>
<dbReference type="SUPFAM" id="SSF47336">
    <property type="entry name" value="ACP-like"/>
    <property type="match status" value="1"/>
</dbReference>
<dbReference type="InterPro" id="IPR016036">
    <property type="entry name" value="Malonyl_transacylase_ACP-bd"/>
</dbReference>
<dbReference type="InterPro" id="IPR049900">
    <property type="entry name" value="PKS_mFAS_DH"/>
</dbReference>
<keyword evidence="2" id="KW-0597">Phosphoprotein</keyword>
<dbReference type="InterPro" id="IPR014043">
    <property type="entry name" value="Acyl_transferase_dom"/>
</dbReference>
<accession>A0AA40CJL0</accession>
<dbReference type="GO" id="GO:0004315">
    <property type="term" value="F:3-oxoacyl-[acyl-carrier-protein] synthase activity"/>
    <property type="evidence" value="ECO:0007669"/>
    <property type="project" value="InterPro"/>
</dbReference>
<evidence type="ECO:0000256" key="1">
    <source>
        <dbReference type="ARBA" id="ARBA00022450"/>
    </source>
</evidence>
<organism evidence="11 12">
    <name type="scientific">Cercophora newfieldiana</name>
    <dbReference type="NCBI Taxonomy" id="92897"/>
    <lineage>
        <taxon>Eukaryota</taxon>
        <taxon>Fungi</taxon>
        <taxon>Dikarya</taxon>
        <taxon>Ascomycota</taxon>
        <taxon>Pezizomycotina</taxon>
        <taxon>Sordariomycetes</taxon>
        <taxon>Sordariomycetidae</taxon>
        <taxon>Sordariales</taxon>
        <taxon>Lasiosphaeriaceae</taxon>
        <taxon>Cercophora</taxon>
    </lineage>
</organism>
<dbReference type="Pfam" id="PF16197">
    <property type="entry name" value="KAsynt_C_assoc"/>
    <property type="match status" value="1"/>
</dbReference>
<dbReference type="CDD" id="cd05195">
    <property type="entry name" value="enoyl_red"/>
    <property type="match status" value="1"/>
</dbReference>
<evidence type="ECO:0000256" key="5">
    <source>
        <dbReference type="ARBA" id="ARBA00023268"/>
    </source>
</evidence>
<dbReference type="InterPro" id="IPR013968">
    <property type="entry name" value="PKS_KR"/>
</dbReference>
<feature type="region of interest" description="N-terminal hotdog fold" evidence="6">
    <location>
        <begin position="999"/>
        <end position="1139"/>
    </location>
</feature>
<feature type="active site" description="Proton donor; for dehydratase activity" evidence="6">
    <location>
        <position position="1225"/>
    </location>
</feature>
<dbReference type="PROSITE" id="PS52004">
    <property type="entry name" value="KS3_2"/>
    <property type="match status" value="1"/>
</dbReference>
<dbReference type="Pfam" id="PF00109">
    <property type="entry name" value="ketoacyl-synt"/>
    <property type="match status" value="1"/>
</dbReference>
<dbReference type="InterPro" id="IPR057326">
    <property type="entry name" value="KR_dom"/>
</dbReference>
<dbReference type="Gene3D" id="3.40.47.10">
    <property type="match status" value="1"/>
</dbReference>
<dbReference type="Gene3D" id="3.30.70.3290">
    <property type="match status" value="1"/>
</dbReference>
<dbReference type="SUPFAM" id="SSF55048">
    <property type="entry name" value="Probable ACP-binding domain of malonyl-CoA ACP transacylase"/>
    <property type="match status" value="1"/>
</dbReference>
<dbReference type="InterPro" id="IPR013154">
    <property type="entry name" value="ADH-like_N"/>
</dbReference>
<protein>
    <recommendedName>
        <fullName evidence="13">Polyketide synthase</fullName>
    </recommendedName>
</protein>
<dbReference type="InterPro" id="IPR049552">
    <property type="entry name" value="PKS_DH_N"/>
</dbReference>
<gene>
    <name evidence="11" type="ORF">B0T16DRAFT_338800</name>
</gene>
<dbReference type="Pfam" id="PF13602">
    <property type="entry name" value="ADH_zinc_N_2"/>
    <property type="match status" value="1"/>
</dbReference>
<keyword evidence="1" id="KW-0596">Phosphopantetheine</keyword>
<dbReference type="InterPro" id="IPR036291">
    <property type="entry name" value="NAD(P)-bd_dom_sf"/>
</dbReference>
<feature type="domain" description="Ketosynthase family 3 (KS3)" evidence="9">
    <location>
        <begin position="58"/>
        <end position="486"/>
    </location>
</feature>
<dbReference type="SMART" id="SM00823">
    <property type="entry name" value="PKS_PP"/>
    <property type="match status" value="1"/>
</dbReference>
<dbReference type="InterPro" id="IPR009081">
    <property type="entry name" value="PP-bd_ACP"/>
</dbReference>
<feature type="domain" description="PKS/mFAS DH" evidence="10">
    <location>
        <begin position="999"/>
        <end position="1320"/>
    </location>
</feature>
<feature type="domain" description="Carrier" evidence="8">
    <location>
        <begin position="2383"/>
        <end position="2459"/>
    </location>
</feature>
<evidence type="ECO:0000256" key="4">
    <source>
        <dbReference type="ARBA" id="ARBA00023002"/>
    </source>
</evidence>
<sequence length="2463" mass="267899">MTPTAEGGAGRPDYTVHLGLDGVSTPTQSGSDATMSNGHSSNGFHAHSSKQTPPLPQQEPIALVGMSCRLPGGCNTPQALWDFLMQGKIADNRPPASRFNLDGHYDGSGRPGTMPTPGGMFLHDVDLARFDASFFNISHAEAMSMDPQQRLLLETVYECTENCGLPLEALRGAKIGCLVGANSAEYEASFTRDQEDVIPGTSTGLSRSILSNRINHFLDVTGPSITLDTACSSTLVAVDMACSYLESHQADGMFVCGTMLYQDPGSILDVGPMGGAFSTSGRCHTFDAKADGYVRAEGINVVFLKRLSDAIRDGDPIRSVVRGTATNSDGHTPGITYPNWKAHSKAIQAAYQRAGISDLNETGYLECHGTGTLAGDPLEVAGASAVFAPTRPAENPLIIGSIKSNIGHSEPAAGLSGMIKAALALESGIIPGNPTFTSPNPRIDFEKSRVRATRTRIRWPKSYRTRRASVNSFGFGGSNAHAVLEAIDTFSAPGIERYTKSTVSSWVSNHPSGVGLVNLDDDEEDTETHRPYLLLFSANDRTTIKKIVDAISAHLINPRVRCDLRDVAYTLSERRTQHFHRAFLTTRSVDSIITSSESSATKRSLPPRIGFIFTGQGAQWSQMGKGLLSTFPLAMQTVKQLDAELQQLNPPPSWSLVAALTEKLDGQVLRLPELSQPLVTALQIAYLAVLRDWGIESQRVVGHSSGEIAAAVAAGQLAPSEAIRIAYFRGLAAKLTPPSGKLGMLAVGVSAEDVAPYLSTEPLVHIACFNSTGSLTLSGPQDALERVQQRLQKDSRFARLLQVNLAYHSTHMEPIAETYGRLLHEQCKIQQDEIARTDVAMFSSVSGQALQFAKMLPLRSHGYWIRNMLQPVRFSNALAEMVSGSQGSEFLIEIGPSNALAGPVSQVLAGIHSGGNAKAQYVSTAKRGPESLEAFLGVAGALWASGGRVNMTKVNGYDDAPTKPSFVVDLPNYRWNHSTRYWHESLANRDWRFRQFTTHDLLGSKIMGTSWQSPSWTRSLKLDSLPWLREHEVSGQVIFPGTGYISLAVEAIYQQSVMTNEISKNSDTTYSYHLRDVKFMRGLALTDDPLASTKIMVSMNPVTNSLGQWYEFRITARTPDFDNWTPHCTGLVRIQQHSGSERVPPGGHLQPPTSEDLKLPDDGFPGSILYGDLEAIGYHYGPSFQRIVEYEWVWGRRSARALLSMDPATSSYKQSSYPVHPVCLDSFLQICGFPIRQAQCGAQKDTIMIPAGIESLVIAGSRAARGNCLVKTEAYHVGVGAELDSRYNKVEGAIYDPEDGSTVLEASGVSFETLEAAGADRHQRQTYGRYTWGVDTTISDSLGLTRMLQKHDTAQDALQELLDLVIHRQPAVDVLEVNGDAGDRSCFWLHGVNADNADSAPRLAQSTYQYVSPDAESVRLMEDQYAGIKSVDFHLGNLAGGDLGVPGDSADLVIFKLKQSAANGDGLSGARKVMISLRRVLRKKGQLIFMGSNSSASGGGWTTDLTTDLKQAGFVNIKSVSCRDTAILLAEAVSEKALNESKMACLRFTETEPQELDPLLRSLGMRSETQIANIEPGSSVVILDELWESVTSNFTAPQWEMLQDLVRKECKILWVTSGAEMDVTHPHRATTRGVLHVIRNEEAHMRIISLDVEHPGGSNTVSAIQACAELLSIPKDAFRGDCEFVERGGLIHTSRLVKDDKFDEVKMESTQGRPLQAVDLLSRHSTESAPPFHLRTKRRGIIDSLHYVEADSDFPPPAEGWVEVNVHAAGLNFKDVAVVMAWAAGDQNKLGQEGAGIVSRVGPGVPADIKPGARVVFMIEGALASKVMTPFHSVHVIPDSMPFEVAASLPVAYLTSLYALFDLGGLKRGQRVLIHSAAGGVGNAAMQICKYMGAEIFATAGNEEKLAFLQKQFGIPDDHIFSSRTTEFRKSILVATDEYGVDIVLNSLTGELLEASWELVARGGTLVEIGKRDINDKNRLPMGPFNRGASFRALDLSHFRNRGETVQRLMKQLFNLLDQGHLQPVFPIQGFAFDKTKDAFTRLSSGKVMGKLVISAGSKNQENTAHLVQVRPAPRKVVYRDDVCYLIVGGLKGLGGSIAFDLARRGVKRLATLSRSGYDDYKSRIKIRQIREFGSEIDTLVGDVSNLEDVRRAFGETTVPVGGIIQAAMLAVDRPFSIMTVEEYLAALACKVQGTWNLHTVSLEQNLELDFFTLLSSISSVVGSQAQANYVAGNAFQDTFASYRHKLGLLAHTVNLGVVEDVGFMVNHDDVFQSLKNKDEGILTFMDSEAVCQMVQYSILQQTNNPVNVASRAQMVTGLEMPQPAHSELKSNPRFSHLFSRHSTASTTTGSLKKNGPRKADDSQHEVRALKLLLDAPGSEPDAVFAAAVKAISAWFFKSLRLHEPMETERPLTAYGIDSLVAVEFRNWVRSELGAVLSTLDVTTAASLNSLCEVIVAKAKVGK</sequence>
<dbReference type="Pfam" id="PF00698">
    <property type="entry name" value="Acyl_transf_1"/>
    <property type="match status" value="1"/>
</dbReference>
<dbReference type="PANTHER" id="PTHR43775">
    <property type="entry name" value="FATTY ACID SYNTHASE"/>
    <property type="match status" value="1"/>
</dbReference>
<dbReference type="SMART" id="SM00822">
    <property type="entry name" value="PKS_KR"/>
    <property type="match status" value="1"/>
</dbReference>
<dbReference type="Gene3D" id="3.10.129.110">
    <property type="entry name" value="Polyketide synthase dehydratase"/>
    <property type="match status" value="1"/>
</dbReference>
<evidence type="ECO:0000313" key="12">
    <source>
        <dbReference type="Proteomes" id="UP001174936"/>
    </source>
</evidence>
<dbReference type="CDD" id="cd00833">
    <property type="entry name" value="PKS"/>
    <property type="match status" value="1"/>
</dbReference>
<dbReference type="InterPro" id="IPR020843">
    <property type="entry name" value="ER"/>
</dbReference>
<feature type="active site" description="Proton acceptor; for dehydratase activity" evidence="6">
    <location>
        <position position="1031"/>
    </location>
</feature>
<feature type="region of interest" description="Disordered" evidence="7">
    <location>
        <begin position="2342"/>
        <end position="2363"/>
    </location>
</feature>
<dbReference type="SUPFAM" id="SSF51735">
    <property type="entry name" value="NAD(P)-binding Rossmann-fold domains"/>
    <property type="match status" value="2"/>
</dbReference>
<dbReference type="InterPro" id="IPR020841">
    <property type="entry name" value="PKS_Beta-ketoAc_synthase_dom"/>
</dbReference>
<feature type="region of interest" description="Disordered" evidence="7">
    <location>
        <begin position="1137"/>
        <end position="1156"/>
    </location>
</feature>
<dbReference type="InterPro" id="IPR011032">
    <property type="entry name" value="GroES-like_sf"/>
</dbReference>
<feature type="compositionally biased region" description="Polar residues" evidence="7">
    <location>
        <begin position="2342"/>
        <end position="2352"/>
    </location>
</feature>
<dbReference type="EMBL" id="JAULSV010000007">
    <property type="protein sequence ID" value="KAK0639938.1"/>
    <property type="molecule type" value="Genomic_DNA"/>
</dbReference>
<feature type="region of interest" description="C-terminal hotdog fold" evidence="6">
    <location>
        <begin position="1158"/>
        <end position="1320"/>
    </location>
</feature>
<dbReference type="GO" id="GO:1901336">
    <property type="term" value="P:lactone biosynthetic process"/>
    <property type="evidence" value="ECO:0007669"/>
    <property type="project" value="UniProtKB-ARBA"/>
</dbReference>
<dbReference type="FunFam" id="3.40.50.720:FF:000209">
    <property type="entry name" value="Polyketide synthase Pks12"/>
    <property type="match status" value="1"/>
</dbReference>
<dbReference type="Gene3D" id="3.40.50.720">
    <property type="entry name" value="NAD(P)-binding Rossmann-like Domain"/>
    <property type="match status" value="1"/>
</dbReference>
<evidence type="ECO:0008006" key="13">
    <source>
        <dbReference type="Google" id="ProtNLM"/>
    </source>
</evidence>
<dbReference type="Pfam" id="PF23297">
    <property type="entry name" value="ACP_SdgA_C"/>
    <property type="match status" value="1"/>
</dbReference>
<evidence type="ECO:0000259" key="8">
    <source>
        <dbReference type="PROSITE" id="PS50075"/>
    </source>
</evidence>
<dbReference type="Gene3D" id="3.90.180.10">
    <property type="entry name" value="Medium-chain alcohol dehydrogenases, catalytic domain"/>
    <property type="match status" value="1"/>
</dbReference>
<dbReference type="SMART" id="SM00829">
    <property type="entry name" value="PKS_ER"/>
    <property type="match status" value="1"/>
</dbReference>